<evidence type="ECO:0000256" key="1">
    <source>
        <dbReference type="ARBA" id="ARBA00008714"/>
    </source>
</evidence>
<dbReference type="EC" id="1.15.1.1" evidence="2 6"/>
<dbReference type="InterPro" id="IPR036324">
    <property type="entry name" value="Mn/Fe_SOD_N_sf"/>
</dbReference>
<dbReference type="AlphaFoldDB" id="A0A378U6K0"/>
<evidence type="ECO:0000256" key="5">
    <source>
        <dbReference type="PIRSR" id="PIRSR000349-1"/>
    </source>
</evidence>
<accession>A0A378U6K0</accession>
<dbReference type="SUPFAM" id="SSF54719">
    <property type="entry name" value="Fe,Mn superoxide dismutase (SOD), C-terminal domain"/>
    <property type="match status" value="1"/>
</dbReference>
<dbReference type="PRINTS" id="PR01703">
    <property type="entry name" value="MNSODISMTASE"/>
</dbReference>
<evidence type="ECO:0000259" key="7">
    <source>
        <dbReference type="Pfam" id="PF00081"/>
    </source>
</evidence>
<dbReference type="Gene3D" id="1.10.287.990">
    <property type="entry name" value="Fe,Mn superoxide dismutase (SOD) domain"/>
    <property type="match status" value="1"/>
</dbReference>
<evidence type="ECO:0000313" key="10">
    <source>
        <dbReference type="Proteomes" id="UP000255024"/>
    </source>
</evidence>
<dbReference type="PIRSF" id="PIRSF000349">
    <property type="entry name" value="SODismutase"/>
    <property type="match status" value="1"/>
</dbReference>
<proteinExistence type="inferred from homology"/>
<comment type="similarity">
    <text evidence="1 6">Belongs to the iron/manganese superoxide dismutase family.</text>
</comment>
<feature type="binding site" evidence="5">
    <location>
        <position position="82"/>
    </location>
    <ligand>
        <name>Mn(2+)</name>
        <dbReference type="ChEBI" id="CHEBI:29035"/>
    </ligand>
</feature>
<organism evidence="9 10">
    <name type="scientific">Myroides odoratus</name>
    <name type="common">Flavobacterium odoratum</name>
    <dbReference type="NCBI Taxonomy" id="256"/>
    <lineage>
        <taxon>Bacteria</taxon>
        <taxon>Pseudomonadati</taxon>
        <taxon>Bacteroidota</taxon>
        <taxon>Flavobacteriia</taxon>
        <taxon>Flavobacteriales</taxon>
        <taxon>Flavobacteriaceae</taxon>
        <taxon>Myroides</taxon>
    </lineage>
</organism>
<evidence type="ECO:0000259" key="8">
    <source>
        <dbReference type="Pfam" id="PF02777"/>
    </source>
</evidence>
<reference evidence="9 10" key="1">
    <citation type="submission" date="2018-06" db="EMBL/GenBank/DDBJ databases">
        <authorList>
            <consortium name="Pathogen Informatics"/>
            <person name="Doyle S."/>
        </authorList>
    </citation>
    <scope>NUCLEOTIDE SEQUENCE [LARGE SCALE GENOMIC DNA]</scope>
    <source>
        <strain evidence="9 10">NCTC11179</strain>
    </source>
</reference>
<keyword evidence="4 6" id="KW-0560">Oxidoreductase</keyword>
<gene>
    <name evidence="9" type="primary">sodB_2</name>
    <name evidence="9" type="ORF">NCTC11179_03497</name>
</gene>
<keyword evidence="10" id="KW-1185">Reference proteome</keyword>
<dbReference type="SUPFAM" id="SSF46609">
    <property type="entry name" value="Fe,Mn superoxide dismutase (SOD), N-terminal domain"/>
    <property type="match status" value="1"/>
</dbReference>
<dbReference type="PANTHER" id="PTHR43595">
    <property type="entry name" value="37S RIBOSOMAL PROTEIN S26, MITOCHONDRIAL"/>
    <property type="match status" value="1"/>
</dbReference>
<dbReference type="InterPro" id="IPR001189">
    <property type="entry name" value="Mn/Fe_SOD"/>
</dbReference>
<evidence type="ECO:0000313" key="9">
    <source>
        <dbReference type="EMBL" id="STZ69972.1"/>
    </source>
</evidence>
<name>A0A378U6K0_MYROD</name>
<keyword evidence="3 5" id="KW-0479">Metal-binding</keyword>
<evidence type="ECO:0000256" key="4">
    <source>
        <dbReference type="ARBA" id="ARBA00023002"/>
    </source>
</evidence>
<feature type="binding site" evidence="5">
    <location>
        <position position="132"/>
    </location>
    <ligand>
        <name>Mn(2+)</name>
        <dbReference type="ChEBI" id="CHEBI:29035"/>
    </ligand>
</feature>
<dbReference type="GO" id="GO:0004784">
    <property type="term" value="F:superoxide dismutase activity"/>
    <property type="evidence" value="ECO:0007669"/>
    <property type="project" value="UniProtKB-EC"/>
</dbReference>
<evidence type="ECO:0000256" key="3">
    <source>
        <dbReference type="ARBA" id="ARBA00022723"/>
    </source>
</evidence>
<dbReference type="InterPro" id="IPR019832">
    <property type="entry name" value="Mn/Fe_SOD_C"/>
</dbReference>
<feature type="domain" description="Manganese/iron superoxide dismutase C-terminal" evidence="8">
    <location>
        <begin position="149"/>
        <end position="248"/>
    </location>
</feature>
<dbReference type="GO" id="GO:0005737">
    <property type="term" value="C:cytoplasm"/>
    <property type="evidence" value="ECO:0007669"/>
    <property type="project" value="TreeGrafter"/>
</dbReference>
<dbReference type="InterPro" id="IPR019831">
    <property type="entry name" value="Mn/Fe_SOD_N"/>
</dbReference>
<dbReference type="Proteomes" id="UP000255024">
    <property type="component" value="Unassembled WGS sequence"/>
</dbReference>
<evidence type="ECO:0000256" key="2">
    <source>
        <dbReference type="ARBA" id="ARBA00012682"/>
    </source>
</evidence>
<dbReference type="PROSITE" id="PS51257">
    <property type="entry name" value="PROKAR_LIPOPROTEIN"/>
    <property type="match status" value="1"/>
</dbReference>
<dbReference type="Gene3D" id="3.55.40.20">
    <property type="entry name" value="Iron/manganese superoxide dismutase, C-terminal domain"/>
    <property type="match status" value="1"/>
</dbReference>
<sequence>MKNRTLVNLVFLFLVVVTSSCRKKNELIEVEIPKRETFVVEKKSVLGQEKVKTKQGPFEMHSLSFQYEEIENLFKPEDLALHYGTIHLDYANRLNTAIHGTPYVTDSLTAILTKVTPAQAEITNLAGAYYNHNFFWQSINKNTTTSPNTGLSALISSSFGSYANLKAEITRIAVEFEGSGWLWLVVDHRNNLTLVTTENNGNPISMRLGKPLLVIDLWEHAYLPTYKNDKEKYIKALLPHLNWEFANQKLND</sequence>
<dbReference type="Pfam" id="PF00081">
    <property type="entry name" value="Sod_Fe_N"/>
    <property type="match status" value="1"/>
</dbReference>
<dbReference type="PANTHER" id="PTHR43595:SF2">
    <property type="entry name" value="SMALL RIBOSOMAL SUBUNIT PROTEIN MS42"/>
    <property type="match status" value="1"/>
</dbReference>
<comment type="catalytic activity">
    <reaction evidence="6">
        <text>2 superoxide + 2 H(+) = H2O2 + O2</text>
        <dbReference type="Rhea" id="RHEA:20696"/>
        <dbReference type="ChEBI" id="CHEBI:15378"/>
        <dbReference type="ChEBI" id="CHEBI:15379"/>
        <dbReference type="ChEBI" id="CHEBI:16240"/>
        <dbReference type="ChEBI" id="CHEBI:18421"/>
        <dbReference type="EC" id="1.15.1.1"/>
    </reaction>
</comment>
<dbReference type="EMBL" id="UGQL01000002">
    <property type="protein sequence ID" value="STZ69972.1"/>
    <property type="molecule type" value="Genomic_DNA"/>
</dbReference>
<protein>
    <recommendedName>
        <fullName evidence="2 6">Superoxide dismutase</fullName>
        <ecNumber evidence="2 6">1.15.1.1</ecNumber>
    </recommendedName>
</protein>
<feature type="binding site" evidence="5">
    <location>
        <position position="216"/>
    </location>
    <ligand>
        <name>Mn(2+)</name>
        <dbReference type="ChEBI" id="CHEBI:29035"/>
    </ligand>
</feature>
<comment type="function">
    <text evidence="6">Destroys radicals which are normally produced within the cells and which are toxic to biological systems.</text>
</comment>
<dbReference type="GO" id="GO:0046872">
    <property type="term" value="F:metal ion binding"/>
    <property type="evidence" value="ECO:0007669"/>
    <property type="project" value="UniProtKB-KW"/>
</dbReference>
<dbReference type="RefSeq" id="WP_115092569.1">
    <property type="nucleotide sequence ID" value="NZ_CP068107.1"/>
</dbReference>
<evidence type="ECO:0000256" key="6">
    <source>
        <dbReference type="RuleBase" id="RU000414"/>
    </source>
</evidence>
<dbReference type="InterPro" id="IPR036314">
    <property type="entry name" value="SOD_C_sf"/>
</dbReference>
<feature type="binding site" evidence="5">
    <location>
        <position position="220"/>
    </location>
    <ligand>
        <name>Mn(2+)</name>
        <dbReference type="ChEBI" id="CHEBI:29035"/>
    </ligand>
</feature>
<feature type="domain" description="Manganese/iron superoxide dismutase N-terminal" evidence="7">
    <location>
        <begin position="58"/>
        <end position="139"/>
    </location>
</feature>
<dbReference type="Pfam" id="PF02777">
    <property type="entry name" value="Sod_Fe_C"/>
    <property type="match status" value="1"/>
</dbReference>